<dbReference type="PANTHER" id="PTHR13420:SF7">
    <property type="entry name" value="UPF0235 PROTEIN C15ORF40"/>
    <property type="match status" value="1"/>
</dbReference>
<proteinExistence type="inferred from homology"/>
<protein>
    <submittedName>
        <fullName evidence="2">Uncharacterized protein</fullName>
    </submittedName>
</protein>
<dbReference type="Proteomes" id="UP000176650">
    <property type="component" value="Unassembled WGS sequence"/>
</dbReference>
<dbReference type="InterPro" id="IPR036591">
    <property type="entry name" value="YggU-like_sf"/>
</dbReference>
<evidence type="ECO:0000313" key="3">
    <source>
        <dbReference type="Proteomes" id="UP000176650"/>
    </source>
</evidence>
<dbReference type="AlphaFoldDB" id="A0A1F5BVH2"/>
<dbReference type="Gene3D" id="3.30.1200.10">
    <property type="entry name" value="YggU-like"/>
    <property type="match status" value="1"/>
</dbReference>
<dbReference type="Pfam" id="PF02594">
    <property type="entry name" value="DUF167"/>
    <property type="match status" value="1"/>
</dbReference>
<dbReference type="SUPFAM" id="SSF69786">
    <property type="entry name" value="YggU-like"/>
    <property type="match status" value="1"/>
</dbReference>
<comment type="caution">
    <text evidence="2">The sequence shown here is derived from an EMBL/GenBank/DDBJ whole genome shotgun (WGS) entry which is preliminary data.</text>
</comment>
<comment type="similarity">
    <text evidence="1">Belongs to the UPF0235 family.</text>
</comment>
<dbReference type="SMART" id="SM01152">
    <property type="entry name" value="DUF167"/>
    <property type="match status" value="1"/>
</dbReference>
<gene>
    <name evidence="2" type="ORF">A2988_03870</name>
</gene>
<dbReference type="STRING" id="1797298.A2988_03870"/>
<organism evidence="2 3">
    <name type="scientific">Candidatus Azambacteria bacterium RIFCSPLOWO2_01_FULL_46_25</name>
    <dbReference type="NCBI Taxonomy" id="1797298"/>
    <lineage>
        <taxon>Bacteria</taxon>
        <taxon>Candidatus Azamiibacteriota</taxon>
    </lineage>
</organism>
<reference evidence="2 3" key="1">
    <citation type="journal article" date="2016" name="Nat. Commun.">
        <title>Thousands of microbial genomes shed light on interconnected biogeochemical processes in an aquifer system.</title>
        <authorList>
            <person name="Anantharaman K."/>
            <person name="Brown C.T."/>
            <person name="Hug L.A."/>
            <person name="Sharon I."/>
            <person name="Castelle C.J."/>
            <person name="Probst A.J."/>
            <person name="Thomas B.C."/>
            <person name="Singh A."/>
            <person name="Wilkins M.J."/>
            <person name="Karaoz U."/>
            <person name="Brodie E.L."/>
            <person name="Williams K.H."/>
            <person name="Hubbard S.S."/>
            <person name="Banfield J.F."/>
        </authorList>
    </citation>
    <scope>NUCLEOTIDE SEQUENCE [LARGE SCALE GENOMIC DNA]</scope>
</reference>
<dbReference type="EMBL" id="MEYS01000001">
    <property type="protein sequence ID" value="OGD34613.1"/>
    <property type="molecule type" value="Genomic_DNA"/>
</dbReference>
<dbReference type="PANTHER" id="PTHR13420">
    <property type="entry name" value="UPF0235 PROTEIN C15ORF40"/>
    <property type="match status" value="1"/>
</dbReference>
<sequence length="72" mass="7805">MRIFVTAKTKSKMAGVEKVDDAHFVVKVKAPPVDGKANIAIVEALAEYFNIGQSRVRLVSGAASKQKVFEIT</sequence>
<dbReference type="GO" id="GO:0005737">
    <property type="term" value="C:cytoplasm"/>
    <property type="evidence" value="ECO:0007669"/>
    <property type="project" value="TreeGrafter"/>
</dbReference>
<name>A0A1F5BVH2_9BACT</name>
<evidence type="ECO:0000256" key="1">
    <source>
        <dbReference type="ARBA" id="ARBA00010364"/>
    </source>
</evidence>
<accession>A0A1F5BVH2</accession>
<dbReference type="InterPro" id="IPR003746">
    <property type="entry name" value="DUF167"/>
</dbReference>
<evidence type="ECO:0000313" key="2">
    <source>
        <dbReference type="EMBL" id="OGD34613.1"/>
    </source>
</evidence>
<dbReference type="NCBIfam" id="TIGR00251">
    <property type="entry name" value="DUF167 family protein"/>
    <property type="match status" value="1"/>
</dbReference>